<sequence>MPAKGEERPKRTNSEVSNDSLNDGSIKQQLESMEQSLKYLTTEMKSILKREEIESLISNTLSSILSEVEKRNEERLTQLKNVIAKEMEEKLQKTVCKQVEEKVKDLTEHIKGLEFENETLKETISSIKNDYSKSIENITTQVNENAHKCNDAIKRSNYNEQYSRKNNIKIMDIQEDRQESIPNLTSKVIVLLHDKGVKLQNDQILAIHRIPSKKGQIRPVLLKLKCNNDKTIIMRKRKEMKAAGHRLVDDVTALNSALINRLSLHPRIETTWFFNGSVFALTKNQERIKFDIHDNINSVISEYRENRPK</sequence>
<feature type="coiled-coil region" evidence="1">
    <location>
        <begin position="69"/>
        <end position="130"/>
    </location>
</feature>
<reference evidence="3" key="2">
    <citation type="submission" date="2020-11" db="EMBL/GenBank/DDBJ databases">
        <authorList>
            <person name="McCartney M.A."/>
            <person name="Auch B."/>
            <person name="Kono T."/>
            <person name="Mallez S."/>
            <person name="Becker A."/>
            <person name="Gohl D.M."/>
            <person name="Silverstein K.A.T."/>
            <person name="Koren S."/>
            <person name="Bechman K.B."/>
            <person name="Herman A."/>
            <person name="Abrahante J.E."/>
            <person name="Garbe J."/>
        </authorList>
    </citation>
    <scope>NUCLEOTIDE SEQUENCE</scope>
    <source>
        <strain evidence="3">Duluth1</strain>
        <tissue evidence="3">Whole animal</tissue>
    </source>
</reference>
<keyword evidence="1" id="KW-0175">Coiled coil</keyword>
<proteinExistence type="predicted"/>
<evidence type="ECO:0000256" key="1">
    <source>
        <dbReference type="SAM" id="Coils"/>
    </source>
</evidence>
<organism evidence="3 4">
    <name type="scientific">Dreissena polymorpha</name>
    <name type="common">Zebra mussel</name>
    <name type="synonym">Mytilus polymorpha</name>
    <dbReference type="NCBI Taxonomy" id="45954"/>
    <lineage>
        <taxon>Eukaryota</taxon>
        <taxon>Metazoa</taxon>
        <taxon>Spiralia</taxon>
        <taxon>Lophotrochozoa</taxon>
        <taxon>Mollusca</taxon>
        <taxon>Bivalvia</taxon>
        <taxon>Autobranchia</taxon>
        <taxon>Heteroconchia</taxon>
        <taxon>Euheterodonta</taxon>
        <taxon>Imparidentia</taxon>
        <taxon>Neoheterodontei</taxon>
        <taxon>Myida</taxon>
        <taxon>Dreissenoidea</taxon>
        <taxon>Dreissenidae</taxon>
        <taxon>Dreissena</taxon>
    </lineage>
</organism>
<reference evidence="3" key="1">
    <citation type="journal article" date="2019" name="bioRxiv">
        <title>The Genome of the Zebra Mussel, Dreissena polymorpha: A Resource for Invasive Species Research.</title>
        <authorList>
            <person name="McCartney M.A."/>
            <person name="Auch B."/>
            <person name="Kono T."/>
            <person name="Mallez S."/>
            <person name="Zhang Y."/>
            <person name="Obille A."/>
            <person name="Becker A."/>
            <person name="Abrahante J.E."/>
            <person name="Garbe J."/>
            <person name="Badalamenti J.P."/>
            <person name="Herman A."/>
            <person name="Mangelson H."/>
            <person name="Liachko I."/>
            <person name="Sullivan S."/>
            <person name="Sone E.D."/>
            <person name="Koren S."/>
            <person name="Silverstein K.A.T."/>
            <person name="Beckman K.B."/>
            <person name="Gohl D.M."/>
        </authorList>
    </citation>
    <scope>NUCLEOTIDE SEQUENCE</scope>
    <source>
        <strain evidence="3">Duluth1</strain>
        <tissue evidence="3">Whole animal</tissue>
    </source>
</reference>
<accession>A0A9D4MGA7</accession>
<dbReference type="Gene3D" id="3.30.70.1820">
    <property type="entry name" value="L1 transposable element, RRM domain"/>
    <property type="match status" value="1"/>
</dbReference>
<comment type="caution">
    <text evidence="3">The sequence shown here is derived from an EMBL/GenBank/DDBJ whole genome shotgun (WGS) entry which is preliminary data.</text>
</comment>
<dbReference type="AlphaFoldDB" id="A0A9D4MGA7"/>
<dbReference type="EMBL" id="JAIWYP010000001">
    <property type="protein sequence ID" value="KAH3876363.1"/>
    <property type="molecule type" value="Genomic_DNA"/>
</dbReference>
<evidence type="ECO:0000313" key="3">
    <source>
        <dbReference type="EMBL" id="KAH3876363.1"/>
    </source>
</evidence>
<evidence type="ECO:0000256" key="2">
    <source>
        <dbReference type="SAM" id="MobiDB-lite"/>
    </source>
</evidence>
<evidence type="ECO:0000313" key="4">
    <source>
        <dbReference type="Proteomes" id="UP000828390"/>
    </source>
</evidence>
<feature type="compositionally biased region" description="Polar residues" evidence="2">
    <location>
        <begin position="14"/>
        <end position="28"/>
    </location>
</feature>
<gene>
    <name evidence="3" type="ORF">DPMN_000203</name>
</gene>
<keyword evidence="4" id="KW-1185">Reference proteome</keyword>
<feature type="compositionally biased region" description="Basic and acidic residues" evidence="2">
    <location>
        <begin position="1"/>
        <end position="13"/>
    </location>
</feature>
<dbReference type="Proteomes" id="UP000828390">
    <property type="component" value="Unassembled WGS sequence"/>
</dbReference>
<protein>
    <submittedName>
        <fullName evidence="3">Uncharacterized protein</fullName>
    </submittedName>
</protein>
<name>A0A9D4MGA7_DREPO</name>
<feature type="region of interest" description="Disordered" evidence="2">
    <location>
        <begin position="1"/>
        <end position="28"/>
    </location>
</feature>